<dbReference type="AlphaFoldDB" id="A0AAV3Z0H2"/>
<evidence type="ECO:0000313" key="2">
    <source>
        <dbReference type="EMBL" id="GFN88679.1"/>
    </source>
</evidence>
<feature type="region of interest" description="Disordered" evidence="1">
    <location>
        <begin position="54"/>
        <end position="76"/>
    </location>
</feature>
<gene>
    <name evidence="2" type="ORF">PoB_001518500</name>
</gene>
<sequence>SRCKRIKNPQQRKASVRKRDREQEDSKLYIDRKGRTILARKLDMEKGCQETYTKTTSNFSNISDKEEGDSNSTVESQITQPINESTILDDSIQAPTLYTAEAAVNKLQKKRGNIFSGESHCLHY</sequence>
<dbReference type="Proteomes" id="UP000735302">
    <property type="component" value="Unassembled WGS sequence"/>
</dbReference>
<comment type="caution">
    <text evidence="2">The sequence shown here is derived from an EMBL/GenBank/DDBJ whole genome shotgun (WGS) entry which is preliminary data.</text>
</comment>
<accession>A0AAV3Z0H2</accession>
<evidence type="ECO:0000313" key="3">
    <source>
        <dbReference type="Proteomes" id="UP000735302"/>
    </source>
</evidence>
<feature type="compositionally biased region" description="Basic and acidic residues" evidence="1">
    <location>
        <begin position="17"/>
        <end position="27"/>
    </location>
</feature>
<feature type="region of interest" description="Disordered" evidence="1">
    <location>
        <begin position="1"/>
        <end position="27"/>
    </location>
</feature>
<reference evidence="2 3" key="1">
    <citation type="journal article" date="2021" name="Elife">
        <title>Chloroplast acquisition without the gene transfer in kleptoplastic sea slugs, Plakobranchus ocellatus.</title>
        <authorList>
            <person name="Maeda T."/>
            <person name="Takahashi S."/>
            <person name="Yoshida T."/>
            <person name="Shimamura S."/>
            <person name="Takaki Y."/>
            <person name="Nagai Y."/>
            <person name="Toyoda A."/>
            <person name="Suzuki Y."/>
            <person name="Arimoto A."/>
            <person name="Ishii H."/>
            <person name="Satoh N."/>
            <person name="Nishiyama T."/>
            <person name="Hasebe M."/>
            <person name="Maruyama T."/>
            <person name="Minagawa J."/>
            <person name="Obokata J."/>
            <person name="Shigenobu S."/>
        </authorList>
    </citation>
    <scope>NUCLEOTIDE SEQUENCE [LARGE SCALE GENOMIC DNA]</scope>
</reference>
<protein>
    <submittedName>
        <fullName evidence="2">Uncharacterized protein</fullName>
    </submittedName>
</protein>
<keyword evidence="3" id="KW-1185">Reference proteome</keyword>
<dbReference type="EMBL" id="BLXT01001876">
    <property type="protein sequence ID" value="GFN88679.1"/>
    <property type="molecule type" value="Genomic_DNA"/>
</dbReference>
<name>A0AAV3Z0H2_9GAST</name>
<proteinExistence type="predicted"/>
<evidence type="ECO:0000256" key="1">
    <source>
        <dbReference type="SAM" id="MobiDB-lite"/>
    </source>
</evidence>
<feature type="non-terminal residue" evidence="2">
    <location>
        <position position="1"/>
    </location>
</feature>
<organism evidence="2 3">
    <name type="scientific">Plakobranchus ocellatus</name>
    <dbReference type="NCBI Taxonomy" id="259542"/>
    <lineage>
        <taxon>Eukaryota</taxon>
        <taxon>Metazoa</taxon>
        <taxon>Spiralia</taxon>
        <taxon>Lophotrochozoa</taxon>
        <taxon>Mollusca</taxon>
        <taxon>Gastropoda</taxon>
        <taxon>Heterobranchia</taxon>
        <taxon>Euthyneura</taxon>
        <taxon>Panpulmonata</taxon>
        <taxon>Sacoglossa</taxon>
        <taxon>Placobranchoidea</taxon>
        <taxon>Plakobranchidae</taxon>
        <taxon>Plakobranchus</taxon>
    </lineage>
</organism>